<protein>
    <submittedName>
        <fullName evidence="1">Uncharacterized protein</fullName>
    </submittedName>
</protein>
<evidence type="ECO:0000313" key="2">
    <source>
        <dbReference type="Proteomes" id="UP001062846"/>
    </source>
</evidence>
<dbReference type="Proteomes" id="UP001062846">
    <property type="component" value="Chromosome 11"/>
</dbReference>
<comment type="caution">
    <text evidence="1">The sequence shown here is derived from an EMBL/GenBank/DDBJ whole genome shotgun (WGS) entry which is preliminary data.</text>
</comment>
<accession>A0ACC0LNR9</accession>
<evidence type="ECO:0000313" key="1">
    <source>
        <dbReference type="EMBL" id="KAI8529808.1"/>
    </source>
</evidence>
<dbReference type="EMBL" id="CM046398">
    <property type="protein sequence ID" value="KAI8529808.1"/>
    <property type="molecule type" value="Genomic_DNA"/>
</dbReference>
<proteinExistence type="predicted"/>
<reference evidence="1" key="1">
    <citation type="submission" date="2022-02" db="EMBL/GenBank/DDBJ databases">
        <title>Plant Genome Project.</title>
        <authorList>
            <person name="Zhang R.-G."/>
        </authorList>
    </citation>
    <scope>NUCLEOTIDE SEQUENCE</scope>
    <source>
        <strain evidence="1">AT1</strain>
    </source>
</reference>
<gene>
    <name evidence="1" type="ORF">RHMOL_Rhmol11G0002500</name>
</gene>
<organism evidence="1 2">
    <name type="scientific">Rhododendron molle</name>
    <name type="common">Chinese azalea</name>
    <name type="synonym">Azalea mollis</name>
    <dbReference type="NCBI Taxonomy" id="49168"/>
    <lineage>
        <taxon>Eukaryota</taxon>
        <taxon>Viridiplantae</taxon>
        <taxon>Streptophyta</taxon>
        <taxon>Embryophyta</taxon>
        <taxon>Tracheophyta</taxon>
        <taxon>Spermatophyta</taxon>
        <taxon>Magnoliopsida</taxon>
        <taxon>eudicotyledons</taxon>
        <taxon>Gunneridae</taxon>
        <taxon>Pentapetalae</taxon>
        <taxon>asterids</taxon>
        <taxon>Ericales</taxon>
        <taxon>Ericaceae</taxon>
        <taxon>Ericoideae</taxon>
        <taxon>Rhodoreae</taxon>
        <taxon>Rhododendron</taxon>
    </lineage>
</organism>
<keyword evidence="2" id="KW-1185">Reference proteome</keyword>
<name>A0ACC0LNR9_RHOML</name>
<sequence length="505" mass="56023">MQQSSDQTAGNITRLNDLINTRLPPPLEDEGEDDEDDQEQLIMVPDPNNPRRLIVQHNPRVLRVPAVNPNLPDYAKHLVLAQASANFETFFDSGLVIEDALQSGILSRGEASNPPKAKLVLILGIPMHCSGMELTPTQQPVAPTPLPPTPPTTFPMSISHLVSADQPKPVVSFPPEPCAKILYLRVEEGQIIVTDVPFARLQNGAFVLSASVSDLFHQPIPGVQLSFASSLDSLYFTATDPNPSPSLTDRLPFSAPPPEADMRAVSWAIADDMDYATPIINEWSAFELDGFLQQPEYLPFDQAWYDGWMAGHEAAMVDPLDEFSLYMLFRQAEPVVPEEEYNWDPEPICQDPVVLDPNPQQGYIIPDYLQHYVEDDLVQEEPQVLGDHISTFNSVFDSVCDADHDPCSCITNGRLPHPVVPYPSNRDCSIMVTDLVPPANLWDVDEVVDIQVGIEVWVVNRSLVEGGLWDIPFMANPELVTEVATVADLSFWDSLLMKDLAKTWG</sequence>